<evidence type="ECO:0008006" key="4">
    <source>
        <dbReference type="Google" id="ProtNLM"/>
    </source>
</evidence>
<gene>
    <name evidence="2" type="ORF">NJT12_06880</name>
</gene>
<protein>
    <recommendedName>
        <fullName evidence="4">Lipoprotein</fullName>
    </recommendedName>
</protein>
<keyword evidence="1" id="KW-0175">Coiled coil</keyword>
<keyword evidence="3" id="KW-1185">Reference proteome</keyword>
<evidence type="ECO:0000313" key="2">
    <source>
        <dbReference type="EMBL" id="MDA6069340.1"/>
    </source>
</evidence>
<dbReference type="PROSITE" id="PS51257">
    <property type="entry name" value="PROKAR_LIPOPROTEIN"/>
    <property type="match status" value="1"/>
</dbReference>
<evidence type="ECO:0000256" key="1">
    <source>
        <dbReference type="SAM" id="Coils"/>
    </source>
</evidence>
<dbReference type="RefSeq" id="WP_271335152.1">
    <property type="nucleotide sequence ID" value="NZ_JAMZNK010000008.1"/>
</dbReference>
<name>A0ABT4WB40_9FLAO</name>
<dbReference type="EMBL" id="JAMZNK010000008">
    <property type="protein sequence ID" value="MDA6069340.1"/>
    <property type="molecule type" value="Genomic_DNA"/>
</dbReference>
<accession>A0ABT4WB40</accession>
<dbReference type="Proteomes" id="UP001212170">
    <property type="component" value="Unassembled WGS sequence"/>
</dbReference>
<proteinExistence type="predicted"/>
<comment type="caution">
    <text evidence="2">The sequence shown here is derived from an EMBL/GenBank/DDBJ whole genome shotgun (WGS) entry which is preliminary data.</text>
</comment>
<organism evidence="2 3">
    <name type="scientific">Flavobacterium azizsancarii</name>
    <dbReference type="NCBI Taxonomy" id="2961580"/>
    <lineage>
        <taxon>Bacteria</taxon>
        <taxon>Pseudomonadati</taxon>
        <taxon>Bacteroidota</taxon>
        <taxon>Flavobacteriia</taxon>
        <taxon>Flavobacteriales</taxon>
        <taxon>Flavobacteriaceae</taxon>
        <taxon>Flavobacterium</taxon>
    </lineage>
</organism>
<reference evidence="2 3" key="1">
    <citation type="journal article" date="2023" name="Chemosphere">
        <title>Whole genome analysis of Flavobacterium aziz-sancarii sp. nov., isolated from Ardley Island (Antarctica), revealed a rich resistome and bioremediation potential.</title>
        <authorList>
            <person name="Otur C."/>
            <person name="Okay S."/>
            <person name="Kurt-Kizildogan A."/>
        </authorList>
    </citation>
    <scope>NUCLEOTIDE SEQUENCE [LARGE SCALE GENOMIC DNA]</scope>
    <source>
        <strain evidence="2 3">AC</strain>
    </source>
</reference>
<sequence>MIKKKFLLVFAVVAISCNKKTERPEIQIKNEKNVIDFFQPADLGAFGSATRLFVYANFDECGEWGGHKESFEIFSKGDKQFYANYKRTKVDCDKLGKLYGKPEFQQPYVDKVIKLEDKQKEAINNYLSQLIKSKIKEGFPGNAGQNFGVIKTDSTLVIDVYDSDKKNLENYNQLLKSFNLEIVKYEYR</sequence>
<evidence type="ECO:0000313" key="3">
    <source>
        <dbReference type="Proteomes" id="UP001212170"/>
    </source>
</evidence>
<feature type="coiled-coil region" evidence="1">
    <location>
        <begin position="161"/>
        <end position="188"/>
    </location>
</feature>